<sequence length="152" mass="17940">MSKKNQKSNKLEQKDLLQGKEIQVELLTESDAIEIRKTWEKVFAKNLSRSEKDQIHFHEMFWHIFSYEKVEVVTGDKALAAFNKQKKEQCYLFYQEKTDVLKINRVADLKTSDILNRGAGMADVYIVSSDFSWTYVKTHETDFGPYFCKKQR</sequence>
<dbReference type="OrthoDB" id="1711074at2"/>
<dbReference type="InterPro" id="IPR025454">
    <property type="entry name" value="DUF4275"/>
</dbReference>
<dbReference type="Proteomes" id="UP000043699">
    <property type="component" value="Unassembled WGS sequence"/>
</dbReference>
<accession>A0A098EKC0</accession>
<evidence type="ECO:0000313" key="1">
    <source>
        <dbReference type="EMBL" id="CEG22809.1"/>
    </source>
</evidence>
<evidence type="ECO:0008006" key="3">
    <source>
        <dbReference type="Google" id="ProtNLM"/>
    </source>
</evidence>
<gene>
    <name evidence="1" type="ORF">BN1080_01744</name>
</gene>
<protein>
    <recommendedName>
        <fullName evidence="3">DUF4275 family protein</fullName>
    </recommendedName>
</protein>
<dbReference type="AlphaFoldDB" id="A0A098EKC0"/>
<dbReference type="STRING" id="1499687.BN1080_01744"/>
<dbReference type="Pfam" id="PF14101">
    <property type="entry name" value="DUF4275"/>
    <property type="match status" value="1"/>
</dbReference>
<keyword evidence="2" id="KW-1185">Reference proteome</keyword>
<evidence type="ECO:0000313" key="2">
    <source>
        <dbReference type="Proteomes" id="UP000043699"/>
    </source>
</evidence>
<reference evidence="1 2" key="1">
    <citation type="submission" date="2014-09" db="EMBL/GenBank/DDBJ databases">
        <authorList>
            <person name="Urmite Genomes Urmite Genomes"/>
        </authorList>
    </citation>
    <scope>NUCLEOTIDE SEQUENCE [LARGE SCALE GENOMIC DNA]</scope>
    <source>
        <strain evidence="1 2">ES2</strain>
    </source>
</reference>
<proteinExistence type="predicted"/>
<organism evidence="1 2">
    <name type="scientific">Planococcus massiliensis</name>
    <dbReference type="NCBI Taxonomy" id="1499687"/>
    <lineage>
        <taxon>Bacteria</taxon>
        <taxon>Bacillati</taxon>
        <taxon>Bacillota</taxon>
        <taxon>Bacilli</taxon>
        <taxon>Bacillales</taxon>
        <taxon>Caryophanaceae</taxon>
        <taxon>Planococcus</taxon>
    </lineage>
</organism>
<dbReference type="RefSeq" id="WP_052651632.1">
    <property type="nucleotide sequence ID" value="NZ_CCXS01000001.1"/>
</dbReference>
<name>A0A098EKC0_9BACL</name>
<dbReference type="EMBL" id="CCXS01000001">
    <property type="protein sequence ID" value="CEG22809.1"/>
    <property type="molecule type" value="Genomic_DNA"/>
</dbReference>